<feature type="region of interest" description="Disordered" evidence="1">
    <location>
        <begin position="313"/>
        <end position="346"/>
    </location>
</feature>
<name>A0A4Y3KCK1_CELUD</name>
<feature type="region of interest" description="Disordered" evidence="1">
    <location>
        <begin position="141"/>
        <end position="178"/>
    </location>
</feature>
<gene>
    <name evidence="2" type="ORF">CUD01_15480</name>
</gene>
<organism evidence="2 3">
    <name type="scientific">Cellulomonas uda</name>
    <dbReference type="NCBI Taxonomy" id="1714"/>
    <lineage>
        <taxon>Bacteria</taxon>
        <taxon>Bacillati</taxon>
        <taxon>Actinomycetota</taxon>
        <taxon>Actinomycetes</taxon>
        <taxon>Micrococcales</taxon>
        <taxon>Cellulomonadaceae</taxon>
        <taxon>Cellulomonas</taxon>
    </lineage>
</organism>
<dbReference type="Proteomes" id="UP000315842">
    <property type="component" value="Unassembled WGS sequence"/>
</dbReference>
<comment type="caution">
    <text evidence="2">The sequence shown here is derived from an EMBL/GenBank/DDBJ whole genome shotgun (WGS) entry which is preliminary data.</text>
</comment>
<proteinExistence type="predicted"/>
<evidence type="ECO:0000256" key="1">
    <source>
        <dbReference type="SAM" id="MobiDB-lite"/>
    </source>
</evidence>
<accession>A0A4Y3KCK1</accession>
<keyword evidence="3" id="KW-1185">Reference proteome</keyword>
<dbReference type="EMBL" id="BJLP01000021">
    <property type="protein sequence ID" value="GEA81104.1"/>
    <property type="molecule type" value="Genomic_DNA"/>
</dbReference>
<evidence type="ECO:0000313" key="2">
    <source>
        <dbReference type="EMBL" id="GEA81104.1"/>
    </source>
</evidence>
<protein>
    <submittedName>
        <fullName evidence="2">Uncharacterized protein</fullName>
    </submittedName>
</protein>
<reference evidence="2 3" key="1">
    <citation type="submission" date="2019-06" db="EMBL/GenBank/DDBJ databases">
        <title>Whole genome shotgun sequence of Cellulomonas uda NBRC 3747.</title>
        <authorList>
            <person name="Hosoyama A."/>
            <person name="Uohara A."/>
            <person name="Ohji S."/>
            <person name="Ichikawa N."/>
        </authorList>
    </citation>
    <scope>NUCLEOTIDE SEQUENCE [LARGE SCALE GENOMIC DNA]</scope>
    <source>
        <strain evidence="2 3">NBRC 3747</strain>
    </source>
</reference>
<evidence type="ECO:0000313" key="3">
    <source>
        <dbReference type="Proteomes" id="UP000315842"/>
    </source>
</evidence>
<sequence length="346" mass="35064">MAADDVRVVLGERPQWRTRGPVEVAEDDVLGDLRPRHPLVLRGARRTSRVVALRASTEGAVATALRTVPAVEPVAGPAVAAPAAPLAPILPTDVTSAVGAFRTATAVRTATAIGTLAERAPGRLPRPLLTLRATRPLVRPVPSAARTASATGRRARTTGPTPLRGPPTGRGTPTPLRTPAVCGSLPVCRPVTVHGSLAVRRTVTVCGSLTVRRPLTAGGTARACGTVVPTVPRATAIVAAGTLTSSPPVVVGPSVTRRVVAPAATTRPRGSLERRTGGADAVRAAARTSAVAGLRRPSAATSAGLVPAALRTAPALSAPGVTGPVRTPRPFTSDERATPARAGVTP</sequence>
<dbReference type="AlphaFoldDB" id="A0A4Y3KCK1"/>